<dbReference type="PANTHER" id="PTHR47619:SF1">
    <property type="entry name" value="EXODEOXYRIBONUCLEASE WALJ"/>
    <property type="match status" value="1"/>
</dbReference>
<dbReference type="EMBL" id="PP511791">
    <property type="protein sequence ID" value="XCD07562.1"/>
    <property type="molecule type" value="Genomic_DNA"/>
</dbReference>
<keyword evidence="2" id="KW-0899">Viral immunoevasion</keyword>
<feature type="domain" description="Metallo-beta-lactamase" evidence="5">
    <location>
        <begin position="10"/>
        <end position="66"/>
    </location>
</feature>
<evidence type="ECO:0000256" key="2">
    <source>
        <dbReference type="ARBA" id="ARBA00023280"/>
    </source>
</evidence>
<name>A0AAU8B8H3_9CAUD</name>
<keyword evidence="1" id="KW-0945">Host-virus interaction</keyword>
<dbReference type="Pfam" id="PF00753">
    <property type="entry name" value="Lactamase_B"/>
    <property type="match status" value="1"/>
</dbReference>
<evidence type="ECO:0000259" key="5">
    <source>
        <dbReference type="Pfam" id="PF00753"/>
    </source>
</evidence>
<proteinExistence type="inferred from homology"/>
<keyword evidence="1" id="KW-1090">Inhibition of host innate immune response by virus</keyword>
<comment type="similarity">
    <text evidence="4">Belongs to the anti-Pycsar protein Apyc1 family.</text>
</comment>
<comment type="function">
    <text evidence="3">Counteracts the host Pycsar antiviral defense system. Phosphodiesterase that enables metal-dependent hydrolysis of host cyclic nucleotide Pycsar defense signals such as cCMP and cUMP.</text>
</comment>
<dbReference type="InterPro" id="IPR001279">
    <property type="entry name" value="Metallo-B-lactamas"/>
</dbReference>
<evidence type="ECO:0000313" key="6">
    <source>
        <dbReference type="EMBL" id="XCD07562.1"/>
    </source>
</evidence>
<sequence length="243" mass="27723">MFVRCIGSGSSGNSYALVDNDNKILLLELGMSVKEIKRAIDYRISDVVGAVITHAHLDHSRSVKDFESMGIPILKPYEERRGVCFFGKSETDEFIVKEFDLTDKDGHFKHTNADGTECPCYGFLIQHPDMGRLLYITDTELVKWRFKDINHILISCNYQSKYITDDDAKRNHVLRGHMELETVKEFVRANKSNALRNVILCHLSQENANAEEMVAEVKKVAGIGVNVDYAEKGKEWELNEFPF</sequence>
<dbReference type="GO" id="GO:0052170">
    <property type="term" value="P:symbiont-mediated suppression of host innate immune response"/>
    <property type="evidence" value="ECO:0007669"/>
    <property type="project" value="UniProtKB-KW"/>
</dbReference>
<dbReference type="SUPFAM" id="SSF56281">
    <property type="entry name" value="Metallo-hydrolase/oxidoreductase"/>
    <property type="match status" value="1"/>
</dbReference>
<dbReference type="InterPro" id="IPR052533">
    <property type="entry name" value="WalJ/YycJ-like"/>
</dbReference>
<evidence type="ECO:0000256" key="3">
    <source>
        <dbReference type="ARBA" id="ARBA00034293"/>
    </source>
</evidence>
<evidence type="ECO:0000256" key="4">
    <source>
        <dbReference type="ARBA" id="ARBA00034308"/>
    </source>
</evidence>
<dbReference type="PANTHER" id="PTHR47619">
    <property type="entry name" value="METALLO-HYDROLASE YYCJ-RELATED"/>
    <property type="match status" value="1"/>
</dbReference>
<dbReference type="Gene3D" id="3.60.15.10">
    <property type="entry name" value="Ribonuclease Z/Hydroxyacylglutathione hydrolase-like"/>
    <property type="match status" value="1"/>
</dbReference>
<dbReference type="InterPro" id="IPR036866">
    <property type="entry name" value="RibonucZ/Hydroxyglut_hydro"/>
</dbReference>
<organism evidence="6">
    <name type="scientific">Dulem virus 39</name>
    <dbReference type="NCBI Taxonomy" id="3145757"/>
    <lineage>
        <taxon>Viruses</taxon>
        <taxon>Duplodnaviria</taxon>
        <taxon>Heunggongvirae</taxon>
        <taxon>Uroviricota</taxon>
        <taxon>Caudoviricetes</taxon>
    </lineage>
</organism>
<reference evidence="6" key="1">
    <citation type="submission" date="2024-03" db="EMBL/GenBank/DDBJ databases">
        <title>Diverse circular DNA viruses in blood, oral, and fecal samples of captive lemurs.</title>
        <authorList>
            <person name="Paietta E.N."/>
            <person name="Kraberger S."/>
            <person name="Lund M.C."/>
            <person name="Custer J.M."/>
            <person name="Vargas K.M."/>
            <person name="Ehmke E.E."/>
            <person name="Yoder A.D."/>
            <person name="Varsani A."/>
        </authorList>
    </citation>
    <scope>NUCLEOTIDE SEQUENCE</scope>
    <source>
        <strain evidence="6">Duke_28FS_1</strain>
    </source>
</reference>
<accession>A0AAU8B8H3</accession>
<evidence type="ECO:0000256" key="1">
    <source>
        <dbReference type="ARBA" id="ARBA00022632"/>
    </source>
</evidence>
<protein>
    <submittedName>
        <fullName evidence="6">YycJ-like protein</fullName>
    </submittedName>
</protein>